<dbReference type="EMBL" id="JAVDVX010000001">
    <property type="protein sequence ID" value="MDR7088015.1"/>
    <property type="molecule type" value="Genomic_DNA"/>
</dbReference>
<name>A0ABU1US91_9GAMM</name>
<protein>
    <recommendedName>
        <fullName evidence="1">SURF1-like protein</fullName>
    </recommendedName>
</protein>
<reference evidence="2 3" key="1">
    <citation type="submission" date="2023-07" db="EMBL/GenBank/DDBJ databases">
        <title>Sorghum-associated microbial communities from plants grown in Nebraska, USA.</title>
        <authorList>
            <person name="Schachtman D."/>
        </authorList>
    </citation>
    <scope>NUCLEOTIDE SEQUENCE [LARGE SCALE GENOMIC DNA]</scope>
    <source>
        <strain evidence="2 3">BE190</strain>
    </source>
</reference>
<organism evidence="2 3">
    <name type="scientific">Cellvibrio fibrivorans</name>
    <dbReference type="NCBI Taxonomy" id="126350"/>
    <lineage>
        <taxon>Bacteria</taxon>
        <taxon>Pseudomonadati</taxon>
        <taxon>Pseudomonadota</taxon>
        <taxon>Gammaproteobacteria</taxon>
        <taxon>Cellvibrionales</taxon>
        <taxon>Cellvibrionaceae</taxon>
        <taxon>Cellvibrio</taxon>
    </lineage>
</organism>
<dbReference type="Pfam" id="PF02104">
    <property type="entry name" value="SURF1"/>
    <property type="match status" value="1"/>
</dbReference>
<comment type="subcellular location">
    <subcellularLocation>
        <location evidence="1">Cell membrane</location>
        <topology evidence="1">Multi-pass membrane protein</topology>
    </subcellularLocation>
</comment>
<dbReference type="CDD" id="cd06662">
    <property type="entry name" value="SURF1"/>
    <property type="match status" value="1"/>
</dbReference>
<dbReference type="RefSeq" id="WP_310067103.1">
    <property type="nucleotide sequence ID" value="NZ_JAVDVX010000001.1"/>
</dbReference>
<keyword evidence="3" id="KW-1185">Reference proteome</keyword>
<comment type="caution">
    <text evidence="2">The sequence shown here is derived from an EMBL/GenBank/DDBJ whole genome shotgun (WGS) entry which is preliminary data.</text>
</comment>
<keyword evidence="1" id="KW-0812">Transmembrane</keyword>
<dbReference type="InterPro" id="IPR002994">
    <property type="entry name" value="Surf1/Shy1"/>
</dbReference>
<sequence>MTIIAFNRYWVVRWPWVLINLLVLALLLGLSFWQWQRAAEKTQTLARIAKWQQQGAVDIARLTTINAIGRDGVQMDFMGRWLAPMVWLVDNKMVNGRIGYDVIIAVEDVSASDPVHGASQEKPAALLVNLGWVAAPLQRDVLPALDIPTEMRVQGIFRSRITGVLLGTNIENKGTWPMRIQQVDIESLSVHLNRPLIYGLTYQEKNSPYLIHYRPVILPPERHKAYALQWFLLAIAVVVIALLASARKHPQGIEL</sequence>
<evidence type="ECO:0000313" key="3">
    <source>
        <dbReference type="Proteomes" id="UP001253595"/>
    </source>
</evidence>
<feature type="transmembrane region" description="Helical" evidence="1">
    <location>
        <begin position="227"/>
        <end position="246"/>
    </location>
</feature>
<keyword evidence="1" id="KW-0472">Membrane</keyword>
<evidence type="ECO:0000313" key="2">
    <source>
        <dbReference type="EMBL" id="MDR7088015.1"/>
    </source>
</evidence>
<dbReference type="PROSITE" id="PS50895">
    <property type="entry name" value="SURF1"/>
    <property type="match status" value="1"/>
</dbReference>
<proteinExistence type="inferred from homology"/>
<feature type="transmembrane region" description="Helical" evidence="1">
    <location>
        <begin position="14"/>
        <end position="33"/>
    </location>
</feature>
<keyword evidence="1" id="KW-1003">Cell membrane</keyword>
<dbReference type="Proteomes" id="UP001253595">
    <property type="component" value="Unassembled WGS sequence"/>
</dbReference>
<comment type="similarity">
    <text evidence="1">Belongs to the SURF1 family.</text>
</comment>
<accession>A0ABU1US91</accession>
<gene>
    <name evidence="2" type="ORF">J2X05_000018</name>
</gene>
<evidence type="ECO:0000256" key="1">
    <source>
        <dbReference type="RuleBase" id="RU363076"/>
    </source>
</evidence>
<keyword evidence="1" id="KW-1133">Transmembrane helix</keyword>